<accession>A0A1S1V8V3</accession>
<gene>
    <name evidence="5" type="primary">mtaD_1</name>
    <name evidence="5" type="ORF">EUAN_06140</name>
</gene>
<dbReference type="EMBL" id="MKIE01000002">
    <property type="protein sequence ID" value="OHW62830.1"/>
    <property type="molecule type" value="Genomic_DNA"/>
</dbReference>
<dbReference type="Gene3D" id="3.20.20.140">
    <property type="entry name" value="Metal-dependent hydrolases"/>
    <property type="match status" value="1"/>
</dbReference>
<dbReference type="EC" id="3.5.4.28" evidence="5"/>
<evidence type="ECO:0000256" key="1">
    <source>
        <dbReference type="ARBA" id="ARBA00001947"/>
    </source>
</evidence>
<sequence length="359" mass="39145">MCERVFKGNIVFTNEFGKLEVIESGYIVVADNKVVGVYSELPSIYSDARVFDYGDRLIVPGLVTLDLIAPEFGLGHNHKADTNELSDATYAEERYIELSRELRRSGMTRTVLEGTIYMESNIRLMDVIAKSGLGAFVSNSVSDNNGEYAYSLKKLKSDAEELLIMTSRRYENVKPMLSVSLSECCSKDLIELILSLSQRHNSKLKLNISSSGLGEIPAVHSERVLVSFESKCSMYNLSESSFVSISERSGLKPSEVKSGIRDGLSFGLSSSGTSLCSTISSLLNQGFELGEVLYLATKGGGAFFGKVGAFEEGYEFDAIVLEDSNSKRNPLETLEAFLTSSGGVVVSDLYMSGQKSLGL</sequence>
<keyword evidence="6" id="KW-1185">Reference proteome</keyword>
<dbReference type="RefSeq" id="WP_071061578.1">
    <property type="nucleotide sequence ID" value="NZ_MKIE01000002.1"/>
</dbReference>
<dbReference type="PANTHER" id="PTHR11271:SF6">
    <property type="entry name" value="GUANINE DEAMINASE"/>
    <property type="match status" value="1"/>
</dbReference>
<comment type="caution">
    <text evidence="5">The sequence shown here is derived from an EMBL/GenBank/DDBJ whole genome shotgun (WGS) entry which is preliminary data.</text>
</comment>
<dbReference type="STRING" id="39480.EUAN_06140"/>
<comment type="cofactor">
    <cofactor evidence="1">
        <name>Zn(2+)</name>
        <dbReference type="ChEBI" id="CHEBI:29105"/>
    </cofactor>
</comment>
<organism evidence="5 6">
    <name type="scientific">Andreesenia angusta</name>
    <dbReference type="NCBI Taxonomy" id="39480"/>
    <lineage>
        <taxon>Bacteria</taxon>
        <taxon>Bacillati</taxon>
        <taxon>Bacillota</taxon>
        <taxon>Tissierellia</taxon>
        <taxon>Tissierellales</taxon>
        <taxon>Gottschalkiaceae</taxon>
        <taxon>Andreesenia</taxon>
    </lineage>
</organism>
<dbReference type="GO" id="GO:0008270">
    <property type="term" value="F:zinc ion binding"/>
    <property type="evidence" value="ECO:0007669"/>
    <property type="project" value="TreeGrafter"/>
</dbReference>
<dbReference type="Proteomes" id="UP000180254">
    <property type="component" value="Unassembled WGS sequence"/>
</dbReference>
<reference evidence="5 6" key="1">
    <citation type="submission" date="2016-09" db="EMBL/GenBank/DDBJ databases">
        <title>Genome sequence of Eubacterium angustum.</title>
        <authorList>
            <person name="Poehlein A."/>
            <person name="Daniel R."/>
        </authorList>
    </citation>
    <scope>NUCLEOTIDE SEQUENCE [LARGE SCALE GENOMIC DNA]</scope>
    <source>
        <strain evidence="5 6">DSM 1989</strain>
    </source>
</reference>
<dbReference type="GO" id="GO:0090614">
    <property type="term" value="F:5'-methylthioadenosine deaminase activity"/>
    <property type="evidence" value="ECO:0007669"/>
    <property type="project" value="UniProtKB-EC"/>
</dbReference>
<evidence type="ECO:0000256" key="3">
    <source>
        <dbReference type="ARBA" id="ARBA00022801"/>
    </source>
</evidence>
<dbReference type="InterPro" id="IPR051607">
    <property type="entry name" value="Metallo-dep_hydrolases"/>
</dbReference>
<dbReference type="SUPFAM" id="SSF51556">
    <property type="entry name" value="Metallo-dependent hydrolases"/>
    <property type="match status" value="1"/>
</dbReference>
<dbReference type="InterPro" id="IPR011059">
    <property type="entry name" value="Metal-dep_hydrolase_composite"/>
</dbReference>
<evidence type="ECO:0000313" key="6">
    <source>
        <dbReference type="Proteomes" id="UP000180254"/>
    </source>
</evidence>
<dbReference type="AlphaFoldDB" id="A0A1S1V8V3"/>
<evidence type="ECO:0000256" key="4">
    <source>
        <dbReference type="ARBA" id="ARBA00022833"/>
    </source>
</evidence>
<dbReference type="GO" id="GO:0005829">
    <property type="term" value="C:cytosol"/>
    <property type="evidence" value="ECO:0007669"/>
    <property type="project" value="TreeGrafter"/>
</dbReference>
<evidence type="ECO:0000256" key="2">
    <source>
        <dbReference type="ARBA" id="ARBA00022723"/>
    </source>
</evidence>
<evidence type="ECO:0000313" key="5">
    <source>
        <dbReference type="EMBL" id="OHW62830.1"/>
    </source>
</evidence>
<dbReference type="GO" id="GO:0046098">
    <property type="term" value="P:guanine metabolic process"/>
    <property type="evidence" value="ECO:0007669"/>
    <property type="project" value="TreeGrafter"/>
</dbReference>
<keyword evidence="4" id="KW-0862">Zinc</keyword>
<dbReference type="EC" id="3.5.4.31" evidence="5"/>
<dbReference type="GO" id="GO:0008892">
    <property type="term" value="F:guanine deaminase activity"/>
    <property type="evidence" value="ECO:0007669"/>
    <property type="project" value="TreeGrafter"/>
</dbReference>
<protein>
    <submittedName>
        <fullName evidence="5">5-methylthioadenosine/S-adenosylhomocysteine deaminase</fullName>
        <ecNumber evidence="5">3.5.4.28</ecNumber>
        <ecNumber evidence="5">3.5.4.31</ecNumber>
    </submittedName>
</protein>
<dbReference type="InterPro" id="IPR032466">
    <property type="entry name" value="Metal_Hydrolase"/>
</dbReference>
<dbReference type="PANTHER" id="PTHR11271">
    <property type="entry name" value="GUANINE DEAMINASE"/>
    <property type="match status" value="1"/>
</dbReference>
<keyword evidence="3 5" id="KW-0378">Hydrolase</keyword>
<keyword evidence="2" id="KW-0479">Metal-binding</keyword>
<dbReference type="SUPFAM" id="SSF51338">
    <property type="entry name" value="Composite domain of metallo-dependent hydrolases"/>
    <property type="match status" value="1"/>
</dbReference>
<name>A0A1S1V8V3_9FIRM</name>
<dbReference type="GO" id="GO:0050270">
    <property type="term" value="F:S-adenosylhomocysteine deaminase activity"/>
    <property type="evidence" value="ECO:0007669"/>
    <property type="project" value="UniProtKB-EC"/>
</dbReference>
<dbReference type="Gene3D" id="2.30.40.10">
    <property type="entry name" value="Urease, subunit C, domain 1"/>
    <property type="match status" value="1"/>
</dbReference>
<proteinExistence type="predicted"/>